<dbReference type="Proteomes" id="UP000657574">
    <property type="component" value="Unassembled WGS sequence"/>
</dbReference>
<evidence type="ECO:0000256" key="3">
    <source>
        <dbReference type="ARBA" id="ARBA00023163"/>
    </source>
</evidence>
<dbReference type="SUPFAM" id="SSF46689">
    <property type="entry name" value="Homeodomain-like"/>
    <property type="match status" value="1"/>
</dbReference>
<dbReference type="PANTHER" id="PTHR30055">
    <property type="entry name" value="HTH-TYPE TRANSCRIPTIONAL REGULATOR RUTR"/>
    <property type="match status" value="1"/>
</dbReference>
<evidence type="ECO:0000259" key="6">
    <source>
        <dbReference type="PROSITE" id="PS50977"/>
    </source>
</evidence>
<dbReference type="InterPro" id="IPR050109">
    <property type="entry name" value="HTH-type_TetR-like_transc_reg"/>
</dbReference>
<evidence type="ECO:0000256" key="1">
    <source>
        <dbReference type="ARBA" id="ARBA00023015"/>
    </source>
</evidence>
<dbReference type="InterPro" id="IPR009057">
    <property type="entry name" value="Homeodomain-like_sf"/>
</dbReference>
<feature type="domain" description="HTH tetR-type" evidence="6">
    <location>
        <begin position="22"/>
        <end position="82"/>
    </location>
</feature>
<dbReference type="Gene3D" id="1.10.357.10">
    <property type="entry name" value="Tetracycline Repressor, domain 2"/>
    <property type="match status" value="1"/>
</dbReference>
<dbReference type="PRINTS" id="PR00455">
    <property type="entry name" value="HTHTETR"/>
</dbReference>
<evidence type="ECO:0000313" key="8">
    <source>
        <dbReference type="Proteomes" id="UP000657574"/>
    </source>
</evidence>
<keyword evidence="3" id="KW-0804">Transcription</keyword>
<keyword evidence="2 4" id="KW-0238">DNA-binding</keyword>
<keyword evidence="1" id="KW-0805">Transcription regulation</keyword>
<proteinExistence type="predicted"/>
<gene>
    <name evidence="7" type="ORF">GCM10010121_006600</name>
</gene>
<name>A0A917K2Z7_9ACTN</name>
<dbReference type="GO" id="GO:0003700">
    <property type="term" value="F:DNA-binding transcription factor activity"/>
    <property type="evidence" value="ECO:0007669"/>
    <property type="project" value="TreeGrafter"/>
</dbReference>
<organism evidence="7 8">
    <name type="scientific">Streptomyces brasiliensis</name>
    <dbReference type="NCBI Taxonomy" id="1954"/>
    <lineage>
        <taxon>Bacteria</taxon>
        <taxon>Bacillati</taxon>
        <taxon>Actinomycetota</taxon>
        <taxon>Actinomycetes</taxon>
        <taxon>Kitasatosporales</taxon>
        <taxon>Streptomycetaceae</taxon>
        <taxon>Streptomyces</taxon>
    </lineage>
</organism>
<dbReference type="GO" id="GO:0000976">
    <property type="term" value="F:transcription cis-regulatory region binding"/>
    <property type="evidence" value="ECO:0007669"/>
    <property type="project" value="TreeGrafter"/>
</dbReference>
<sequence length="217" mass="24509">MTGRTAPGTGALGRGRTRRSSATVRADLLHAARQVFGERGYAGARTREIAERANATEQMMYRHFRTKEELFQQSVFEPFTQVVAIFLTEFEERSERGLSDEQLARDYVTMLFTFLRENRRDLLTLLTMRAHHPELFSEGPLDRLFPALEEAVASGRRDHDQETTNARLTVRLTFGMVLSAAVLDELLLGLDADQENSPLLDELTEYVLAGVMGRTGQ</sequence>
<dbReference type="Pfam" id="PF00440">
    <property type="entry name" value="TetR_N"/>
    <property type="match status" value="1"/>
</dbReference>
<feature type="region of interest" description="Disordered" evidence="5">
    <location>
        <begin position="1"/>
        <end position="20"/>
    </location>
</feature>
<dbReference type="EMBL" id="BMQA01000001">
    <property type="protein sequence ID" value="GGI99043.1"/>
    <property type="molecule type" value="Genomic_DNA"/>
</dbReference>
<protein>
    <submittedName>
        <fullName evidence="7">TetR family transcriptional regulator</fullName>
    </submittedName>
</protein>
<dbReference type="PROSITE" id="PS50977">
    <property type="entry name" value="HTH_TETR_2"/>
    <property type="match status" value="1"/>
</dbReference>
<evidence type="ECO:0000256" key="2">
    <source>
        <dbReference type="ARBA" id="ARBA00023125"/>
    </source>
</evidence>
<evidence type="ECO:0000256" key="4">
    <source>
        <dbReference type="PROSITE-ProRule" id="PRU00335"/>
    </source>
</evidence>
<comment type="caution">
    <text evidence="7">The sequence shown here is derived from an EMBL/GenBank/DDBJ whole genome shotgun (WGS) entry which is preliminary data.</text>
</comment>
<dbReference type="RefSeq" id="WP_189309405.1">
    <property type="nucleotide sequence ID" value="NZ_BMQA01000001.1"/>
</dbReference>
<dbReference type="InterPro" id="IPR001647">
    <property type="entry name" value="HTH_TetR"/>
</dbReference>
<evidence type="ECO:0000313" key="7">
    <source>
        <dbReference type="EMBL" id="GGI99043.1"/>
    </source>
</evidence>
<reference evidence="7" key="2">
    <citation type="submission" date="2020-09" db="EMBL/GenBank/DDBJ databases">
        <authorList>
            <person name="Sun Q."/>
            <person name="Ohkuma M."/>
        </authorList>
    </citation>
    <scope>NUCLEOTIDE SEQUENCE</scope>
    <source>
        <strain evidence="7">JCM 3086</strain>
    </source>
</reference>
<dbReference type="AlphaFoldDB" id="A0A917K2Z7"/>
<evidence type="ECO:0000256" key="5">
    <source>
        <dbReference type="SAM" id="MobiDB-lite"/>
    </source>
</evidence>
<reference evidence="7" key="1">
    <citation type="journal article" date="2014" name="Int. J. Syst. Evol. Microbiol.">
        <title>Complete genome sequence of Corynebacterium casei LMG S-19264T (=DSM 44701T), isolated from a smear-ripened cheese.</title>
        <authorList>
            <consortium name="US DOE Joint Genome Institute (JGI-PGF)"/>
            <person name="Walter F."/>
            <person name="Albersmeier A."/>
            <person name="Kalinowski J."/>
            <person name="Ruckert C."/>
        </authorList>
    </citation>
    <scope>NUCLEOTIDE SEQUENCE</scope>
    <source>
        <strain evidence="7">JCM 3086</strain>
    </source>
</reference>
<accession>A0A917K2Z7</accession>
<dbReference type="PANTHER" id="PTHR30055:SF234">
    <property type="entry name" value="HTH-TYPE TRANSCRIPTIONAL REGULATOR BETI"/>
    <property type="match status" value="1"/>
</dbReference>
<feature type="DNA-binding region" description="H-T-H motif" evidence="4">
    <location>
        <begin position="45"/>
        <end position="64"/>
    </location>
</feature>
<keyword evidence="8" id="KW-1185">Reference proteome</keyword>